<dbReference type="Proteomes" id="UP000242188">
    <property type="component" value="Unassembled WGS sequence"/>
</dbReference>
<dbReference type="GO" id="GO:0016881">
    <property type="term" value="F:acid-amino acid ligase activity"/>
    <property type="evidence" value="ECO:0007669"/>
    <property type="project" value="TreeGrafter"/>
</dbReference>
<reference evidence="3 4" key="1">
    <citation type="journal article" date="2017" name="Nat. Ecol. Evol.">
        <title>Scallop genome provides insights into evolution of bilaterian karyotype and development.</title>
        <authorList>
            <person name="Wang S."/>
            <person name="Zhang J."/>
            <person name="Jiao W."/>
            <person name="Li J."/>
            <person name="Xun X."/>
            <person name="Sun Y."/>
            <person name="Guo X."/>
            <person name="Huan P."/>
            <person name="Dong B."/>
            <person name="Zhang L."/>
            <person name="Hu X."/>
            <person name="Sun X."/>
            <person name="Wang J."/>
            <person name="Zhao C."/>
            <person name="Wang Y."/>
            <person name="Wang D."/>
            <person name="Huang X."/>
            <person name="Wang R."/>
            <person name="Lv J."/>
            <person name="Li Y."/>
            <person name="Zhang Z."/>
            <person name="Liu B."/>
            <person name="Lu W."/>
            <person name="Hui Y."/>
            <person name="Liang J."/>
            <person name="Zhou Z."/>
            <person name="Hou R."/>
            <person name="Li X."/>
            <person name="Liu Y."/>
            <person name="Li H."/>
            <person name="Ning X."/>
            <person name="Lin Y."/>
            <person name="Zhao L."/>
            <person name="Xing Q."/>
            <person name="Dou J."/>
            <person name="Li Y."/>
            <person name="Mao J."/>
            <person name="Guo H."/>
            <person name="Dou H."/>
            <person name="Li T."/>
            <person name="Mu C."/>
            <person name="Jiang W."/>
            <person name="Fu Q."/>
            <person name="Fu X."/>
            <person name="Miao Y."/>
            <person name="Liu J."/>
            <person name="Yu Q."/>
            <person name="Li R."/>
            <person name="Liao H."/>
            <person name="Li X."/>
            <person name="Kong Y."/>
            <person name="Jiang Z."/>
            <person name="Chourrout D."/>
            <person name="Li R."/>
            <person name="Bao Z."/>
        </authorList>
    </citation>
    <scope>NUCLEOTIDE SEQUENCE [LARGE SCALE GENOMIC DNA]</scope>
    <source>
        <strain evidence="3 4">PY_sf001</strain>
    </source>
</reference>
<gene>
    <name evidence="3" type="ORF">KP79_PYT13157</name>
</gene>
<dbReference type="EMBL" id="NEDP02005519">
    <property type="protein sequence ID" value="OWF39617.1"/>
    <property type="molecule type" value="Genomic_DNA"/>
</dbReference>
<feature type="domain" description="GH3 middle" evidence="1">
    <location>
        <begin position="413"/>
        <end position="485"/>
    </location>
</feature>
<dbReference type="PANTHER" id="PTHR31901:SF9">
    <property type="entry name" value="GH3 DOMAIN-CONTAINING PROTEIN"/>
    <property type="match status" value="1"/>
</dbReference>
<organism evidence="3 4">
    <name type="scientific">Mizuhopecten yessoensis</name>
    <name type="common">Japanese scallop</name>
    <name type="synonym">Patinopecten yessoensis</name>
    <dbReference type="NCBI Taxonomy" id="6573"/>
    <lineage>
        <taxon>Eukaryota</taxon>
        <taxon>Metazoa</taxon>
        <taxon>Spiralia</taxon>
        <taxon>Lophotrochozoa</taxon>
        <taxon>Mollusca</taxon>
        <taxon>Bivalvia</taxon>
        <taxon>Autobranchia</taxon>
        <taxon>Pteriomorphia</taxon>
        <taxon>Pectinida</taxon>
        <taxon>Pectinoidea</taxon>
        <taxon>Pectinidae</taxon>
        <taxon>Mizuhopecten</taxon>
    </lineage>
</organism>
<dbReference type="GO" id="GO:0005737">
    <property type="term" value="C:cytoplasm"/>
    <property type="evidence" value="ECO:0007669"/>
    <property type="project" value="TreeGrafter"/>
</dbReference>
<dbReference type="OrthoDB" id="10004661at2759"/>
<accession>A0A210PSZ7</accession>
<feature type="domain" description="GH3 C-terminal" evidence="2">
    <location>
        <begin position="504"/>
        <end position="627"/>
    </location>
</feature>
<dbReference type="Pfam" id="PF23572">
    <property type="entry name" value="GH3_C"/>
    <property type="match status" value="1"/>
</dbReference>
<evidence type="ECO:0000313" key="3">
    <source>
        <dbReference type="EMBL" id="OWF39617.1"/>
    </source>
</evidence>
<name>A0A210PSZ7_MIZYE</name>
<dbReference type="InterPro" id="IPR055377">
    <property type="entry name" value="GH3_M"/>
</dbReference>
<protein>
    <submittedName>
        <fullName evidence="3">GH3 domain-containing protein</fullName>
    </submittedName>
</protein>
<evidence type="ECO:0000313" key="4">
    <source>
        <dbReference type="Proteomes" id="UP000242188"/>
    </source>
</evidence>
<dbReference type="AlphaFoldDB" id="A0A210PSZ7"/>
<dbReference type="PANTHER" id="PTHR31901">
    <property type="entry name" value="GH3 DOMAIN-CONTAINING PROTEIN"/>
    <property type="match status" value="1"/>
</dbReference>
<dbReference type="InterPro" id="IPR004993">
    <property type="entry name" value="GH3"/>
</dbReference>
<sequence length="643" mass="73062">MKRSVCLGVGALLLALYFFHFVVTVTLDSVLAKLWAASVVGVCLVTGTLALDFYRKDIDDSKFYTMRSKLEHYVANIGLAMVGRYQRWKLDKDTKSIEAVQNEILFQRLRKNADTEYGIKYKFSEIKTREDFVNIHPLTRISHYEDYIQRMMSGEDNILTSSPPIVFAVTSGTSGKSSVLPMIKDQRVSFFLHGVSVALHSMIKAYPGTKSLQKSLKLFYTPKWRQSPSGIPIGPNSSSPSNSKSMLSIYSTPIAGYEILSEPEALYVHLLFALKDRNIGIIEANFSSIVYNSFHALECHWQNLTDDIEKGRISASLKIDDKIRFELEKLLSPDQKRADEIRASFKDGRIGLVKRLWPNCNVVLGADTGTFALQGDMLRETFCKGVPLYSPLYAASEGLLGINIWPHERPSQYLLSPRSMFFEFIPVEKSDENQPETYFIDQVEKGQEYELVITTASGLLRYRFGDVVKVVDFYNQCPIIEFMYRQGQLLNVRGEKTSEVSFFKALSEGVAHWSGAKLVDYCCAESVLVEPEDPKNKESYVPFYHVFVELEVENPNFVLSKDQMDLVEESLCKQSYVYQSFRKKGSIRPMRIHIVSPGTFQKLREFTIATTSASSNQYKAPRVLKKKDAVEVVMKNVVKEDSN</sequence>
<evidence type="ECO:0000259" key="1">
    <source>
        <dbReference type="Pfam" id="PF23571"/>
    </source>
</evidence>
<dbReference type="Pfam" id="PF23571">
    <property type="entry name" value="GH3_M"/>
    <property type="match status" value="1"/>
</dbReference>
<comment type="caution">
    <text evidence="3">The sequence shown here is derived from an EMBL/GenBank/DDBJ whole genome shotgun (WGS) entry which is preliminary data.</text>
</comment>
<keyword evidence="4" id="KW-1185">Reference proteome</keyword>
<dbReference type="InterPro" id="IPR055378">
    <property type="entry name" value="GH3_C"/>
</dbReference>
<dbReference type="Pfam" id="PF03321">
    <property type="entry name" value="GH3"/>
    <property type="match status" value="1"/>
</dbReference>
<proteinExistence type="predicted"/>
<evidence type="ECO:0000259" key="2">
    <source>
        <dbReference type="Pfam" id="PF23572"/>
    </source>
</evidence>